<dbReference type="SUPFAM" id="SSF52743">
    <property type="entry name" value="Subtilisin-like"/>
    <property type="match status" value="1"/>
</dbReference>
<dbReference type="GO" id="GO:0004252">
    <property type="term" value="F:serine-type endopeptidase activity"/>
    <property type="evidence" value="ECO:0007669"/>
    <property type="project" value="UniProtKB-UniRule"/>
</dbReference>
<reference evidence="7" key="1">
    <citation type="submission" date="2020-06" db="EMBL/GenBank/DDBJ databases">
        <authorList>
            <person name="Dong N."/>
        </authorList>
    </citation>
    <scope>NUCLEOTIDE SEQUENCE</scope>
    <source>
        <strain evidence="7">DF46-2-2</strain>
    </source>
</reference>
<dbReference type="EMBL" id="JACANB010000010">
    <property type="protein sequence ID" value="MDM1697212.1"/>
    <property type="molecule type" value="Genomic_DNA"/>
</dbReference>
<organism evidence="7 8">
    <name type="scientific">Thiopseudomonas alkaliphila</name>
    <dbReference type="NCBI Taxonomy" id="1697053"/>
    <lineage>
        <taxon>Bacteria</taxon>
        <taxon>Pseudomonadati</taxon>
        <taxon>Pseudomonadota</taxon>
        <taxon>Gammaproteobacteria</taxon>
        <taxon>Pseudomonadales</taxon>
        <taxon>Pseudomonadaceae</taxon>
        <taxon>Thiopseudomonas</taxon>
    </lineage>
</organism>
<accession>A0AAW7DXR3</accession>
<evidence type="ECO:0000256" key="3">
    <source>
        <dbReference type="ARBA" id="ARBA00022801"/>
    </source>
</evidence>
<evidence type="ECO:0000259" key="6">
    <source>
        <dbReference type="Pfam" id="PF00082"/>
    </source>
</evidence>
<dbReference type="Pfam" id="PF00082">
    <property type="entry name" value="Peptidase_S8"/>
    <property type="match status" value="1"/>
</dbReference>
<evidence type="ECO:0000256" key="1">
    <source>
        <dbReference type="ARBA" id="ARBA00011073"/>
    </source>
</evidence>
<dbReference type="InterPro" id="IPR000209">
    <property type="entry name" value="Peptidase_S8/S53_dom"/>
</dbReference>
<dbReference type="AlphaFoldDB" id="A0AAW7DXR3"/>
<evidence type="ECO:0000256" key="4">
    <source>
        <dbReference type="ARBA" id="ARBA00022825"/>
    </source>
</evidence>
<keyword evidence="2 5" id="KW-0645">Protease</keyword>
<evidence type="ECO:0000256" key="2">
    <source>
        <dbReference type="ARBA" id="ARBA00022670"/>
    </source>
</evidence>
<comment type="similarity">
    <text evidence="1 5">Belongs to the peptidase S8 family.</text>
</comment>
<evidence type="ECO:0000313" key="8">
    <source>
        <dbReference type="Proteomes" id="UP001173465"/>
    </source>
</evidence>
<dbReference type="GO" id="GO:0006508">
    <property type="term" value="P:proteolysis"/>
    <property type="evidence" value="ECO:0007669"/>
    <property type="project" value="UniProtKB-KW"/>
</dbReference>
<keyword evidence="4 5" id="KW-0720">Serine protease</keyword>
<dbReference type="Proteomes" id="UP001173465">
    <property type="component" value="Unassembled WGS sequence"/>
</dbReference>
<dbReference type="PANTHER" id="PTHR43806:SF11">
    <property type="entry name" value="CEREVISIN-RELATED"/>
    <property type="match status" value="1"/>
</dbReference>
<proteinExistence type="inferred from homology"/>
<gene>
    <name evidence="7" type="ORF">HX099_11160</name>
</gene>
<feature type="active site" description="Charge relay system" evidence="5">
    <location>
        <position position="45"/>
    </location>
</feature>
<name>A0AAW7DXR3_9GAMM</name>
<sequence length="196" mass="21358">MFKRIGIVDSGYSPEQASYIFASQRLMLTAKGVEQTPVQPDVTGHGSAVIEIIRMHQPRTRFAVAQVFDQDHRTSVEQVVAGIDWLLEQQVELINLSLGLREPQPSLHTALQRAKAQGVLLMASSPAMGPKVYPAAYPEVISITSDGRCTEPAQFYRLKVGNAQFGAHGYGPKQHVGSSMACAHFAGLWAKNTLEG</sequence>
<comment type="caution">
    <text evidence="7">The sequence shown here is derived from an EMBL/GenBank/DDBJ whole genome shotgun (WGS) entry which is preliminary data.</text>
</comment>
<feature type="active site" description="Charge relay system" evidence="5">
    <location>
        <position position="9"/>
    </location>
</feature>
<dbReference type="PANTHER" id="PTHR43806">
    <property type="entry name" value="PEPTIDASE S8"/>
    <property type="match status" value="1"/>
</dbReference>
<feature type="domain" description="Peptidase S8/S53" evidence="6">
    <location>
        <begin position="39"/>
        <end position="190"/>
    </location>
</feature>
<evidence type="ECO:0000313" key="7">
    <source>
        <dbReference type="EMBL" id="MDM1697212.1"/>
    </source>
</evidence>
<evidence type="ECO:0000256" key="5">
    <source>
        <dbReference type="PROSITE-ProRule" id="PRU01240"/>
    </source>
</evidence>
<dbReference type="InterPro" id="IPR050131">
    <property type="entry name" value="Peptidase_S8_subtilisin-like"/>
</dbReference>
<feature type="active site" description="Charge relay system" evidence="5">
    <location>
        <position position="179"/>
    </location>
</feature>
<reference evidence="7" key="2">
    <citation type="journal article" date="2022" name="Sci. Total Environ.">
        <title>Prevalence, transmission, and molecular epidemiology of tet(X)-positive bacteria among humans, animals, and environmental niches in China: An epidemiological, and genomic-based study.</title>
        <authorList>
            <person name="Dong N."/>
            <person name="Zeng Y."/>
            <person name="Cai C."/>
            <person name="Sun C."/>
            <person name="Lu J."/>
            <person name="Liu C."/>
            <person name="Zhou H."/>
            <person name="Sun Q."/>
            <person name="Shu L."/>
            <person name="Wang H."/>
            <person name="Wang Y."/>
            <person name="Wang S."/>
            <person name="Wu C."/>
            <person name="Chan E.W."/>
            <person name="Chen G."/>
            <person name="Shen Z."/>
            <person name="Chen S."/>
            <person name="Zhang R."/>
        </authorList>
    </citation>
    <scope>NUCLEOTIDE SEQUENCE</scope>
    <source>
        <strain evidence="7">DF46-2-2</strain>
    </source>
</reference>
<dbReference type="PROSITE" id="PS51892">
    <property type="entry name" value="SUBTILASE"/>
    <property type="match status" value="1"/>
</dbReference>
<keyword evidence="3 5" id="KW-0378">Hydrolase</keyword>
<dbReference type="Gene3D" id="3.40.50.200">
    <property type="entry name" value="Peptidase S8/S53 domain"/>
    <property type="match status" value="1"/>
</dbReference>
<dbReference type="InterPro" id="IPR036852">
    <property type="entry name" value="Peptidase_S8/S53_dom_sf"/>
</dbReference>
<protein>
    <submittedName>
        <fullName evidence="7">Peptidase S8 and S53 subtilisin kexin sedolisin</fullName>
    </submittedName>
</protein>
<dbReference type="RefSeq" id="WP_286594459.1">
    <property type="nucleotide sequence ID" value="NZ_JACANB010000010.1"/>
</dbReference>